<protein>
    <submittedName>
        <fullName evidence="3">Uncharacterized protein</fullName>
    </submittedName>
</protein>
<dbReference type="InterPro" id="IPR029058">
    <property type="entry name" value="AB_hydrolase_fold"/>
</dbReference>
<comment type="caution">
    <text evidence="3">The sequence shown here is derived from an EMBL/GenBank/DDBJ whole genome shotgun (WGS) entry which is preliminary data.</text>
</comment>
<comment type="similarity">
    <text evidence="1">Belongs to the peptidase S33 family.</text>
</comment>
<evidence type="ECO:0000313" key="3">
    <source>
        <dbReference type="EMBL" id="KAI7838152.1"/>
    </source>
</evidence>
<keyword evidence="2" id="KW-0378">Hydrolase</keyword>
<reference evidence="3" key="1">
    <citation type="submission" date="2020-11" db="EMBL/GenBank/DDBJ databases">
        <title>Chlorella ohadii genome sequencing and assembly.</title>
        <authorList>
            <person name="Murik O."/>
            <person name="Treves H."/>
            <person name="Kedem I."/>
            <person name="Shotland Y."/>
            <person name="Kaplan A."/>
        </authorList>
    </citation>
    <scope>NUCLEOTIDE SEQUENCE</scope>
    <source>
        <strain evidence="3">1</strain>
    </source>
</reference>
<dbReference type="PANTHER" id="PTHR43248">
    <property type="entry name" value="2-SUCCINYL-6-HYDROXY-2,4-CYCLOHEXADIENE-1-CARBOXYLATE SYNTHASE"/>
    <property type="match status" value="1"/>
</dbReference>
<evidence type="ECO:0000256" key="1">
    <source>
        <dbReference type="ARBA" id="ARBA00010088"/>
    </source>
</evidence>
<proteinExistence type="inferred from homology"/>
<dbReference type="InterPro" id="IPR051601">
    <property type="entry name" value="Serine_prot/Carboxylest_S33"/>
</dbReference>
<dbReference type="EMBL" id="JADXDR010000135">
    <property type="protein sequence ID" value="KAI7838152.1"/>
    <property type="molecule type" value="Genomic_DNA"/>
</dbReference>
<accession>A0AAD5DI60</accession>
<name>A0AAD5DI60_9CHLO</name>
<dbReference type="Proteomes" id="UP001205105">
    <property type="component" value="Unassembled WGS sequence"/>
</dbReference>
<dbReference type="Gene3D" id="3.40.50.1820">
    <property type="entry name" value="alpha/beta hydrolase"/>
    <property type="match status" value="1"/>
</dbReference>
<dbReference type="GO" id="GO:0016787">
    <property type="term" value="F:hydrolase activity"/>
    <property type="evidence" value="ECO:0007669"/>
    <property type="project" value="UniProtKB-KW"/>
</dbReference>
<evidence type="ECO:0000256" key="2">
    <source>
        <dbReference type="ARBA" id="ARBA00022801"/>
    </source>
</evidence>
<dbReference type="AlphaFoldDB" id="A0AAD5DI60"/>
<dbReference type="PANTHER" id="PTHR43248:SF14">
    <property type="entry name" value="ALPHA_BETA-HYDROLASES SUPERFAMILY PROTEIN"/>
    <property type="match status" value="1"/>
</dbReference>
<sequence>MGGADRPADLISTLQNISLPVSSRNWLTSKLEAAGFSRQVAIWAATNLAPLPSSGDGGLGWGFDLSGIAQMFRSYEGADLWPLLASPADGVQLSFVKAERSTFRWGGKDEERIRQVRGPDEQLGHPVHLLQGAGHWVHTDNPDGLFDILAPSFGSTPDLRMQRSPSRAPPVEPVASNIRAFPATARQLQAMLE</sequence>
<keyword evidence="4" id="KW-1185">Reference proteome</keyword>
<organism evidence="3 4">
    <name type="scientific">Chlorella ohadii</name>
    <dbReference type="NCBI Taxonomy" id="2649997"/>
    <lineage>
        <taxon>Eukaryota</taxon>
        <taxon>Viridiplantae</taxon>
        <taxon>Chlorophyta</taxon>
        <taxon>core chlorophytes</taxon>
        <taxon>Trebouxiophyceae</taxon>
        <taxon>Chlorellales</taxon>
        <taxon>Chlorellaceae</taxon>
        <taxon>Chlorella clade</taxon>
        <taxon>Chlorella</taxon>
    </lineage>
</organism>
<evidence type="ECO:0000313" key="4">
    <source>
        <dbReference type="Proteomes" id="UP001205105"/>
    </source>
</evidence>
<gene>
    <name evidence="3" type="ORF">COHA_008083</name>
</gene>